<organism evidence="3 4">
    <name type="scientific">Cymbomonas tetramitiformis</name>
    <dbReference type="NCBI Taxonomy" id="36881"/>
    <lineage>
        <taxon>Eukaryota</taxon>
        <taxon>Viridiplantae</taxon>
        <taxon>Chlorophyta</taxon>
        <taxon>Pyramimonadophyceae</taxon>
        <taxon>Pyramimonadales</taxon>
        <taxon>Pyramimonadaceae</taxon>
        <taxon>Cymbomonas</taxon>
    </lineage>
</organism>
<feature type="compositionally biased region" description="Polar residues" evidence="1">
    <location>
        <begin position="25"/>
        <end position="35"/>
    </location>
</feature>
<dbReference type="PANTHER" id="PTHR12876:SF35">
    <property type="entry name" value="LD08718P-RELATED"/>
    <property type="match status" value="1"/>
</dbReference>
<evidence type="ECO:0000313" key="3">
    <source>
        <dbReference type="EMBL" id="KAK3233456.1"/>
    </source>
</evidence>
<evidence type="ECO:0000256" key="1">
    <source>
        <dbReference type="SAM" id="MobiDB-lite"/>
    </source>
</evidence>
<protein>
    <recommendedName>
        <fullName evidence="2">RNase NYN domain-containing protein</fullName>
    </recommendedName>
</protein>
<dbReference type="Gene3D" id="3.40.50.11980">
    <property type="match status" value="1"/>
</dbReference>
<proteinExistence type="predicted"/>
<feature type="domain" description="RNase NYN" evidence="2">
    <location>
        <begin position="176"/>
        <end position="331"/>
    </location>
</feature>
<reference evidence="3 4" key="1">
    <citation type="journal article" date="2015" name="Genome Biol. Evol.">
        <title>Comparative Genomics of a Bacterivorous Green Alga Reveals Evolutionary Causalities and Consequences of Phago-Mixotrophic Mode of Nutrition.</title>
        <authorList>
            <person name="Burns J.A."/>
            <person name="Paasch A."/>
            <person name="Narechania A."/>
            <person name="Kim E."/>
        </authorList>
    </citation>
    <scope>NUCLEOTIDE SEQUENCE [LARGE SCALE GENOMIC DNA]</scope>
    <source>
        <strain evidence="3 4">PLY_AMNH</strain>
    </source>
</reference>
<dbReference type="InterPro" id="IPR051101">
    <property type="entry name" value="ZC3H12/N4BP1_RNase_Reg"/>
</dbReference>
<dbReference type="GO" id="GO:0036464">
    <property type="term" value="C:cytoplasmic ribonucleoprotein granule"/>
    <property type="evidence" value="ECO:0007669"/>
    <property type="project" value="TreeGrafter"/>
</dbReference>
<dbReference type="EMBL" id="LGRX02035707">
    <property type="protein sequence ID" value="KAK3233456.1"/>
    <property type="molecule type" value="Genomic_DNA"/>
</dbReference>
<comment type="caution">
    <text evidence="3">The sequence shown here is derived from an EMBL/GenBank/DDBJ whole genome shotgun (WGS) entry which is preliminary data.</text>
</comment>
<dbReference type="GO" id="GO:0004521">
    <property type="term" value="F:RNA endonuclease activity"/>
    <property type="evidence" value="ECO:0007669"/>
    <property type="project" value="TreeGrafter"/>
</dbReference>
<evidence type="ECO:0000313" key="4">
    <source>
        <dbReference type="Proteomes" id="UP001190700"/>
    </source>
</evidence>
<dbReference type="Pfam" id="PF11977">
    <property type="entry name" value="RNase_Zc3h12a"/>
    <property type="match status" value="1"/>
</dbReference>
<keyword evidence="4" id="KW-1185">Reference proteome</keyword>
<feature type="region of interest" description="Disordered" evidence="1">
    <location>
        <begin position="18"/>
        <end position="104"/>
    </location>
</feature>
<feature type="region of interest" description="Disordered" evidence="1">
    <location>
        <begin position="119"/>
        <end position="156"/>
    </location>
</feature>
<evidence type="ECO:0000259" key="2">
    <source>
        <dbReference type="Pfam" id="PF11977"/>
    </source>
</evidence>
<dbReference type="PANTHER" id="PTHR12876">
    <property type="entry name" value="N4BP1-RELATED"/>
    <property type="match status" value="1"/>
</dbReference>
<sequence length="336" mass="35889">MSRDCGGGLVISGRIFYHPGGRPLTPQTVASSAANHSLREVTGLGPGGGRPGGTASQEEAEEEEEEEELKAARADVAGGRRQRTSHPAEGPKPHVPGDPLEDGKIRGLLVGVDLGGASSESAATARRHRAGAGGSGGGARGKKIPPALPAAPGSFVPPSRPDFAPLGWAEHPGGAQLIIVDAPNVAMRHGGRRKCFSCKGIQIVLEYWLQRGHKVKGFLPEYYTNHEYVGGMRAATKLGLADNPARIPDNIALIQDLVERGLLVLTPPQDYDDSYCIAYARNHGGYIVTNDRYWDYIEKAGQARGEALQWIRSHCISFAFAGDEFMPNPDFHFLSS</sequence>
<dbReference type="GO" id="GO:0005634">
    <property type="term" value="C:nucleus"/>
    <property type="evidence" value="ECO:0007669"/>
    <property type="project" value="TreeGrafter"/>
</dbReference>
<name>A0AAE0BBB6_9CHLO</name>
<dbReference type="InterPro" id="IPR021869">
    <property type="entry name" value="RNase_Zc3h12_NYN"/>
</dbReference>
<dbReference type="GO" id="GO:0003729">
    <property type="term" value="F:mRNA binding"/>
    <property type="evidence" value="ECO:0007669"/>
    <property type="project" value="TreeGrafter"/>
</dbReference>
<dbReference type="AlphaFoldDB" id="A0AAE0BBB6"/>
<accession>A0AAE0BBB6</accession>
<feature type="compositionally biased region" description="Acidic residues" evidence="1">
    <location>
        <begin position="58"/>
        <end position="68"/>
    </location>
</feature>
<gene>
    <name evidence="3" type="ORF">CYMTET_56248</name>
</gene>
<dbReference type="Proteomes" id="UP001190700">
    <property type="component" value="Unassembled WGS sequence"/>
</dbReference>